<dbReference type="RefSeq" id="WP_086489289.1">
    <property type="nucleotide sequence ID" value="NZ_MSLT01000023.1"/>
</dbReference>
<protein>
    <submittedName>
        <fullName evidence="1">Uncharacterized protein</fullName>
    </submittedName>
</protein>
<dbReference type="AlphaFoldDB" id="A0A251X4M9"/>
<dbReference type="EMBL" id="MSLT01000023">
    <property type="protein sequence ID" value="OUD12340.1"/>
    <property type="molecule type" value="Genomic_DNA"/>
</dbReference>
<proteinExistence type="predicted"/>
<organism evidence="1 2">
    <name type="scientific">Thioflexithrix psekupsensis</name>
    <dbReference type="NCBI Taxonomy" id="1570016"/>
    <lineage>
        <taxon>Bacteria</taxon>
        <taxon>Pseudomonadati</taxon>
        <taxon>Pseudomonadota</taxon>
        <taxon>Gammaproteobacteria</taxon>
        <taxon>Thiotrichales</taxon>
        <taxon>Thioflexithrix</taxon>
    </lineage>
</organism>
<comment type="caution">
    <text evidence="1">The sequence shown here is derived from an EMBL/GenBank/DDBJ whole genome shotgun (WGS) entry which is preliminary data.</text>
</comment>
<gene>
    <name evidence="1" type="ORF">TPSD3_14605</name>
</gene>
<dbReference type="OrthoDB" id="9204493at2"/>
<evidence type="ECO:0000313" key="2">
    <source>
        <dbReference type="Proteomes" id="UP000194798"/>
    </source>
</evidence>
<dbReference type="Proteomes" id="UP000194798">
    <property type="component" value="Unassembled WGS sequence"/>
</dbReference>
<evidence type="ECO:0000313" key="1">
    <source>
        <dbReference type="EMBL" id="OUD12340.1"/>
    </source>
</evidence>
<accession>A0A251X4M9</accession>
<keyword evidence="2" id="KW-1185">Reference proteome</keyword>
<sequence length="236" mass="27568">MREEEILETAYQNAKTLDFNQISPVVKRDIDVLMDKISSNKSLISALVTSLMKKILEPQQDIRLHRTEKNDGSGFIGGYSARTLDTKYTMPFFKNYFPRYANKESSFLTLSLRAEIKWNKKEGQHLKIRNKQLKESFLNIFEQVEENNANPTDYLQYIFAKLIALSQAEYDVFHTVQIQANRANYLNIYLIVEMLQKHFESKQSSRLPVIAIYSIPIFSESYNNTFQIGENNEQKI</sequence>
<reference evidence="1 2" key="1">
    <citation type="submission" date="2016-12" db="EMBL/GenBank/DDBJ databases">
        <title>Thioflexothrix psekupsii D3 genome sequencing and assembly.</title>
        <authorList>
            <person name="Fomenkov A."/>
            <person name="Vincze T."/>
            <person name="Grabovich M."/>
            <person name="Anton B.P."/>
            <person name="Dubinina G."/>
            <person name="Orlova M."/>
            <person name="Belousova E."/>
            <person name="Roberts R.J."/>
        </authorList>
    </citation>
    <scope>NUCLEOTIDE SEQUENCE [LARGE SCALE GENOMIC DNA]</scope>
    <source>
        <strain evidence="1">D3</strain>
    </source>
</reference>
<name>A0A251X4M9_9GAMM</name>